<sequence length="124" mass="12180">MSRSSLTVAAFALALASAAPAMAGEATSGWAIDRGDNAANVQVRLAPGAEDRSAAAGCECTPTPSGSEYVFPSASGVTVIIAPGSGYGPFLAPYGATGYSPYVFGGSGVSPRVLVWASPGGGTY</sequence>
<feature type="signal peptide" evidence="1">
    <location>
        <begin position="1"/>
        <end position="23"/>
    </location>
</feature>
<dbReference type="Proteomes" id="UP000516369">
    <property type="component" value="Chromosome"/>
</dbReference>
<reference evidence="2 3" key="1">
    <citation type="submission" date="2020-05" db="EMBL/GenBank/DDBJ databases">
        <title>Complete closed genome sequence of Defluviicoccus vanus.</title>
        <authorList>
            <person name="Bessarab I."/>
            <person name="Arumugam K."/>
            <person name="Maszenan A.M."/>
            <person name="Seviour R.J."/>
            <person name="Williams R.B."/>
        </authorList>
    </citation>
    <scope>NUCLEOTIDE SEQUENCE [LARGE SCALE GENOMIC DNA]</scope>
    <source>
        <strain evidence="2 3">Ben 114</strain>
    </source>
</reference>
<keyword evidence="3" id="KW-1185">Reference proteome</keyword>
<dbReference type="KEGG" id="dvn:HQ394_10660"/>
<gene>
    <name evidence="2" type="ORF">HQ394_10660</name>
</gene>
<name>A0A7H1N1W4_9PROT</name>
<organism evidence="2 3">
    <name type="scientific">Defluviicoccus vanus</name>
    <dbReference type="NCBI Taxonomy" id="111831"/>
    <lineage>
        <taxon>Bacteria</taxon>
        <taxon>Pseudomonadati</taxon>
        <taxon>Pseudomonadota</taxon>
        <taxon>Alphaproteobacteria</taxon>
        <taxon>Rhodospirillales</taxon>
        <taxon>Rhodospirillaceae</taxon>
        <taxon>Defluviicoccus</taxon>
    </lineage>
</organism>
<proteinExistence type="predicted"/>
<protein>
    <submittedName>
        <fullName evidence="2">Uncharacterized protein</fullName>
    </submittedName>
</protein>
<keyword evidence="1" id="KW-0732">Signal</keyword>
<feature type="chain" id="PRO_5028964893" evidence="1">
    <location>
        <begin position="24"/>
        <end position="124"/>
    </location>
</feature>
<accession>A0A7H1N1W4</accession>
<dbReference type="EMBL" id="CP053923">
    <property type="protein sequence ID" value="QNT69700.1"/>
    <property type="molecule type" value="Genomic_DNA"/>
</dbReference>
<evidence type="ECO:0000256" key="1">
    <source>
        <dbReference type="SAM" id="SignalP"/>
    </source>
</evidence>
<dbReference type="AlphaFoldDB" id="A0A7H1N1W4"/>
<dbReference type="RefSeq" id="WP_190260216.1">
    <property type="nucleotide sequence ID" value="NZ_CP053923.1"/>
</dbReference>
<evidence type="ECO:0000313" key="2">
    <source>
        <dbReference type="EMBL" id="QNT69700.1"/>
    </source>
</evidence>
<evidence type="ECO:0000313" key="3">
    <source>
        <dbReference type="Proteomes" id="UP000516369"/>
    </source>
</evidence>